<dbReference type="Gene3D" id="3.20.20.190">
    <property type="entry name" value="Phosphatidylinositol (PI) phosphodiesterase"/>
    <property type="match status" value="2"/>
</dbReference>
<dbReference type="Pfam" id="PF06439">
    <property type="entry name" value="3keto-disac_hyd"/>
    <property type="match status" value="1"/>
</dbReference>
<proteinExistence type="predicted"/>
<evidence type="ECO:0000313" key="4">
    <source>
        <dbReference type="Proteomes" id="UP000287296"/>
    </source>
</evidence>
<feature type="signal peptide" evidence="1">
    <location>
        <begin position="1"/>
        <end position="24"/>
    </location>
</feature>
<dbReference type="GO" id="GO:0006629">
    <property type="term" value="P:lipid metabolic process"/>
    <property type="evidence" value="ECO:0007669"/>
    <property type="project" value="InterPro"/>
</dbReference>
<dbReference type="GO" id="GO:0008081">
    <property type="term" value="F:phosphoric diester hydrolase activity"/>
    <property type="evidence" value="ECO:0007669"/>
    <property type="project" value="InterPro"/>
</dbReference>
<comment type="caution">
    <text evidence="3">The sequence shown here is derived from an EMBL/GenBank/DDBJ whole genome shotgun (WGS) entry which is preliminary data.</text>
</comment>
<dbReference type="SUPFAM" id="SSF51695">
    <property type="entry name" value="PLC-like phosphodiesterases"/>
    <property type="match status" value="2"/>
</dbReference>
<evidence type="ECO:0000256" key="1">
    <source>
        <dbReference type="SAM" id="SignalP"/>
    </source>
</evidence>
<dbReference type="InterPro" id="IPR017946">
    <property type="entry name" value="PLC-like_Pdiesterase_TIM-brl"/>
</dbReference>
<dbReference type="PANTHER" id="PTHR46211">
    <property type="entry name" value="GLYCEROPHOSPHORYL DIESTER PHOSPHODIESTERASE"/>
    <property type="match status" value="1"/>
</dbReference>
<feature type="chain" id="PRO_5039519592" evidence="1">
    <location>
        <begin position="25"/>
        <end position="773"/>
    </location>
</feature>
<gene>
    <name evidence="3" type="ORF">D5F11_022665</name>
</gene>
<dbReference type="AlphaFoldDB" id="A0A429X1R8"/>
<dbReference type="PROSITE" id="PS51704">
    <property type="entry name" value="GP_PDE"/>
    <property type="match status" value="1"/>
</dbReference>
<evidence type="ECO:0000259" key="2">
    <source>
        <dbReference type="PROSITE" id="PS51704"/>
    </source>
</evidence>
<dbReference type="Gene3D" id="2.60.120.560">
    <property type="entry name" value="Exo-inulinase, domain 1"/>
    <property type="match status" value="1"/>
</dbReference>
<dbReference type="EMBL" id="QYTW02000034">
    <property type="protein sequence ID" value="RST57424.1"/>
    <property type="molecule type" value="Genomic_DNA"/>
</dbReference>
<evidence type="ECO:0000313" key="3">
    <source>
        <dbReference type="EMBL" id="RST57424.1"/>
    </source>
</evidence>
<feature type="domain" description="GP-PDE" evidence="2">
    <location>
        <begin position="440"/>
        <end position="681"/>
    </location>
</feature>
<reference evidence="3 4" key="1">
    <citation type="submission" date="2018-12" db="EMBL/GenBank/DDBJ databases">
        <authorList>
            <person name="Sun L."/>
            <person name="Chen Z."/>
        </authorList>
    </citation>
    <scope>NUCLEOTIDE SEQUENCE [LARGE SCALE GENOMIC DNA]</scope>
    <source>
        <strain evidence="3 4">LMG 29736</strain>
    </source>
</reference>
<keyword evidence="1" id="KW-0732">Signal</keyword>
<sequence length="773" mass="85832">MKNKKHMKLAITTIIMFITAASFTFNPGNTAHAEQPVLVEENFDQVDGGLPNGWKTIEGQAKVENGKLKLTSPSSSAPARVVVPLPDKNENIVFEADMTFDSAVDDTRWASLMYRVQSENYPYYQFAIRRGTTALNGVEFAERNAQNQWFVPEATFFTEKFEYKKPYRIKIIVSKNRVQQFINNKLVINSDQATNWTNGDIGFQANGSTVLFDNVKVSTFDQDLPPVDNSGAFLPGETETNIINAPTLIGSSLPEAANSNTASVLLKVERNGSGKLMTNDQPLSEVLSSVQNKHIPILQIEQKGIEEDVVTILNETQTTDVHIVSSNPAIVKEITTLMPTARGGIVYTKNSFNKHDLNQLVRTVHSSNAKVALIPQKVLTLETVHYLHTRMVAVWGLGAETEDAAHELIHTGVDGIITNNPAATVESLGKYPENTIVQRPIVAAHRGVPSMAPENTMAGYQLAYDLGADQIETDLQLTKDGYLVIMHDTTVDRTTNGKGAVSSLTLEEIRQLDAGIKFGEEFAGEKVPTFREFLQAFKGKDVILLVELKDEGIEEQVMREIQEEGMIDQVVLQSFNLGSMVKSYELNPEIPIGYLYSAGVPEAQSAKIQNAKKMMNYGTTHNVTLNASYGSTYKEFIQYMRQRGMLTMHWTFRDEEPFRDKLAQGLIGPITDYMQWLTDSPISLETPIKKVNLKPGKTSTVRAKAFVDYRTAKKENIASELFVAENTDVVKVNGNTIEAVSPGTAQVFVKHTFSMLGQEWNVVGEPIEVHVRK</sequence>
<dbReference type="InterPro" id="IPR010496">
    <property type="entry name" value="AL/BT2_dom"/>
</dbReference>
<dbReference type="RefSeq" id="WP_120118473.1">
    <property type="nucleotide sequence ID" value="NZ_QYTW02000034.1"/>
</dbReference>
<dbReference type="OrthoDB" id="384721at2"/>
<dbReference type="PANTHER" id="PTHR46211:SF1">
    <property type="entry name" value="GLYCEROPHOSPHODIESTER PHOSPHODIESTERASE, CYTOPLASMIC"/>
    <property type="match status" value="1"/>
</dbReference>
<dbReference type="Pfam" id="PF03009">
    <property type="entry name" value="GDPD"/>
    <property type="match status" value="1"/>
</dbReference>
<dbReference type="Proteomes" id="UP000287296">
    <property type="component" value="Unassembled WGS sequence"/>
</dbReference>
<organism evidence="3 4">
    <name type="scientific">Siminovitchia terrae</name>
    <name type="common">Bacillus terrae</name>
    <dbReference type="NCBI Taxonomy" id="1914933"/>
    <lineage>
        <taxon>Bacteria</taxon>
        <taxon>Bacillati</taxon>
        <taxon>Bacillota</taxon>
        <taxon>Bacilli</taxon>
        <taxon>Bacillales</taxon>
        <taxon>Bacillaceae</taxon>
        <taxon>Siminovitchia</taxon>
    </lineage>
</organism>
<protein>
    <submittedName>
        <fullName evidence="3">DUF1080 domain-containing protein</fullName>
    </submittedName>
</protein>
<accession>A0A429X1R8</accession>
<name>A0A429X1R8_SIMTE</name>
<dbReference type="InterPro" id="IPR030395">
    <property type="entry name" value="GP_PDE_dom"/>
</dbReference>